<dbReference type="Proteomes" id="UP001276854">
    <property type="component" value="Unassembled WGS sequence"/>
</dbReference>
<accession>A0ABU4GHX8</accession>
<keyword evidence="3" id="KW-1185">Reference proteome</keyword>
<dbReference type="InterPro" id="IPR004919">
    <property type="entry name" value="GmrSD_N"/>
</dbReference>
<reference evidence="2 3" key="1">
    <citation type="submission" date="2023-10" db="EMBL/GenBank/DDBJ databases">
        <title>A novel Glycoside Hydrolase 43-Like Enzyme from Clostrdium boliviensis is an Endo-xylanase, and a Candidate for Xylooligosaccharides Production from Different Xylan Substrates.</title>
        <authorList>
            <person name="Alvarez M.T."/>
            <person name="Rocabado-Villegas L.R."/>
            <person name="Salas-Veizaga D.M."/>
            <person name="Linares-Pasten J.A."/>
            <person name="Gudmundsdottir E.E."/>
            <person name="Hreggvidsson G.O."/>
            <person name="Adlercreutz P."/>
            <person name="Nordberg Karlsson E."/>
        </authorList>
    </citation>
    <scope>NUCLEOTIDE SEQUENCE [LARGE SCALE GENOMIC DNA]</scope>
    <source>
        <strain evidence="2 3">E-1</strain>
    </source>
</reference>
<evidence type="ECO:0000259" key="1">
    <source>
        <dbReference type="Pfam" id="PF03235"/>
    </source>
</evidence>
<dbReference type="Pfam" id="PF03235">
    <property type="entry name" value="GmrSD_N"/>
    <property type="match status" value="1"/>
</dbReference>
<proteinExistence type="predicted"/>
<feature type="domain" description="GmrSD restriction endonucleases N-terminal" evidence="1">
    <location>
        <begin position="12"/>
        <end position="203"/>
    </location>
</feature>
<dbReference type="CDD" id="cd16387">
    <property type="entry name" value="ParB_N_Srx"/>
    <property type="match status" value="1"/>
</dbReference>
<protein>
    <submittedName>
        <fullName evidence="2">DUF262 domain-containing protein</fullName>
    </submittedName>
</protein>
<evidence type="ECO:0000313" key="3">
    <source>
        <dbReference type="Proteomes" id="UP001276854"/>
    </source>
</evidence>
<dbReference type="PANTHER" id="PTHR35149:SF2">
    <property type="entry name" value="DUF262 DOMAIN-CONTAINING PROTEIN"/>
    <property type="match status" value="1"/>
</dbReference>
<evidence type="ECO:0000313" key="2">
    <source>
        <dbReference type="EMBL" id="MDW2797209.1"/>
    </source>
</evidence>
<organism evidence="2 3">
    <name type="scientific">Clostridium boliviensis</name>
    <dbReference type="NCBI Taxonomy" id="318465"/>
    <lineage>
        <taxon>Bacteria</taxon>
        <taxon>Bacillati</taxon>
        <taxon>Bacillota</taxon>
        <taxon>Clostridia</taxon>
        <taxon>Eubacteriales</taxon>
        <taxon>Clostridiaceae</taxon>
        <taxon>Clostridium</taxon>
    </lineage>
</organism>
<dbReference type="EMBL" id="JAWONS010000107">
    <property type="protein sequence ID" value="MDW2797209.1"/>
    <property type="molecule type" value="Genomic_DNA"/>
</dbReference>
<dbReference type="RefSeq" id="WP_318063467.1">
    <property type="nucleotide sequence ID" value="NZ_JAWONS010000107.1"/>
</dbReference>
<dbReference type="PANTHER" id="PTHR35149">
    <property type="entry name" value="SLL5132 PROTEIN"/>
    <property type="match status" value="1"/>
</dbReference>
<sequence>MVNTITLKTVNELLQFSFYIPSYQRGYRWTKQEVTDLLNDIDEFSPKEVSGTDEKTWYCLQPIVVKSKYRNIYEVIDGQQRLTTIYLILHYLNQDYVENRRDKLYSIEYETREESKEYLQNPEVENNDNIDFFHIHNAYMAIDNWFSLKDFNFDKNMFRSKLKFSSKVIWYETMEKDAISVFTRLNVGKISLTNSELIKALFLNNSNFHSDNIDRLRLRQIEIANEWDNIENSLQNNKFWYFLSDKNVVDNRIEYIFDLMKESDNVDRYATFRYFNLELNNKSEYDMKKNWEAVQFHYQRFNEWFNDRHLYHKIGFILNTQIIDVKKLYNKSSIMQKKAFLSYLDDVIKEFYRKDYLLDLDYEDKHTNSVLLLYNILTMLQNSHDGSYFPFDTFKLLRWNKEHIASIKDNIPKNNRNDWLSDVRCYIDIVKPEASSIILELDSCLKYLTYDNDDVFIPLFNKITDHFNQYMVNDDINNISNLALLDESTNKSYKNAVFPLKRKRIIDLDKNGEFVPLCTKNTFLKYFSEYPPRLSFWSQEDREMYEKDLIRVLSEYMEVDRCDAE</sequence>
<name>A0ABU4GHX8_9CLOT</name>
<gene>
    <name evidence="2" type="ORF">RZO55_06420</name>
</gene>
<comment type="caution">
    <text evidence="2">The sequence shown here is derived from an EMBL/GenBank/DDBJ whole genome shotgun (WGS) entry which is preliminary data.</text>
</comment>